<protein>
    <submittedName>
        <fullName evidence="1">Uncharacterized protein</fullName>
    </submittedName>
</protein>
<keyword evidence="2" id="KW-1185">Reference proteome</keyword>
<name>A0ABS8MGN7_9FLAO</name>
<dbReference type="EMBL" id="JAJJMM010000001">
    <property type="protein sequence ID" value="MCC9064072.1"/>
    <property type="molecule type" value="Genomic_DNA"/>
</dbReference>
<reference evidence="1" key="1">
    <citation type="submission" date="2021-11" db="EMBL/GenBank/DDBJ databases">
        <title>Description of novel Flavobacterium species.</title>
        <authorList>
            <person name="Saticioglu I.B."/>
            <person name="Ay H."/>
            <person name="Altun S."/>
            <person name="Duman M."/>
        </authorList>
    </citation>
    <scope>NUCLEOTIDE SEQUENCE</scope>
    <source>
        <strain evidence="1">F-30</strain>
    </source>
</reference>
<proteinExistence type="predicted"/>
<evidence type="ECO:0000313" key="2">
    <source>
        <dbReference type="Proteomes" id="UP001430679"/>
    </source>
</evidence>
<dbReference type="Proteomes" id="UP001430679">
    <property type="component" value="Unassembled WGS sequence"/>
</dbReference>
<dbReference type="RefSeq" id="WP_230036736.1">
    <property type="nucleotide sequence ID" value="NZ_JAJJMM010000001.1"/>
</dbReference>
<comment type="caution">
    <text evidence="1">The sequence shown here is derived from an EMBL/GenBank/DDBJ whole genome shotgun (WGS) entry which is preliminary data.</text>
</comment>
<evidence type="ECO:0000313" key="1">
    <source>
        <dbReference type="EMBL" id="MCC9064072.1"/>
    </source>
</evidence>
<sequence>MGDWNTLHHFDDKKFYSKIVTDFKSNGELIKKYFNSEFGKYIAYGNDKNDERIAEILRFSQDLDEDFKSHKTLLNIHTRKKGTSEEYSIFIKKRYQDEEDFQKANGQVIEDINLILTLMIFSECAAFNPHLILGRSIFTGRVNANPNSVAGEIIFNFTDSNLGSIFYSSRSNCTGLINLVTNEDLKLLWLDKENLYPTNEDAKKYFTDFCKFIEIAIENNLGVVSCTNMNESILKMIQSPLSLKIDLEALGLESVINYE</sequence>
<organism evidence="1 2">
    <name type="scientific">Flavobacterium piscisymbiosum</name>
    <dbReference type="NCBI Taxonomy" id="2893753"/>
    <lineage>
        <taxon>Bacteria</taxon>
        <taxon>Pseudomonadati</taxon>
        <taxon>Bacteroidota</taxon>
        <taxon>Flavobacteriia</taxon>
        <taxon>Flavobacteriales</taxon>
        <taxon>Flavobacteriaceae</taxon>
        <taxon>Flavobacterium</taxon>
    </lineage>
</organism>
<accession>A0ABS8MGN7</accession>
<gene>
    <name evidence="1" type="ORF">LNP81_13820</name>
</gene>